<dbReference type="Proteomes" id="UP001065549">
    <property type="component" value="Unassembled WGS sequence"/>
</dbReference>
<dbReference type="EMBL" id="JAOSHN010000006">
    <property type="protein sequence ID" value="MCU7379733.1"/>
    <property type="molecule type" value="Genomic_DNA"/>
</dbReference>
<gene>
    <name evidence="1" type="ORF">OBO34_15410</name>
</gene>
<evidence type="ECO:0008006" key="3">
    <source>
        <dbReference type="Google" id="ProtNLM"/>
    </source>
</evidence>
<accession>A0A9J6QU55</accession>
<organism evidence="1 2">
    <name type="scientific">Hominibacterium faecale</name>
    <dbReference type="NCBI Taxonomy" id="2839743"/>
    <lineage>
        <taxon>Bacteria</taxon>
        <taxon>Bacillati</taxon>
        <taxon>Bacillota</taxon>
        <taxon>Clostridia</taxon>
        <taxon>Peptostreptococcales</taxon>
        <taxon>Anaerovoracaceae</taxon>
        <taxon>Hominibacterium</taxon>
    </lineage>
</organism>
<proteinExistence type="predicted"/>
<sequence>MKVKIAEKYYLNSDQYSYWITKQVKIKTGPNAGNLREERVSGYYYHLDDLMKGFIEREFRSSNAQSIKELKDVINDLKSLTDEMLTNITQSPQSSR</sequence>
<dbReference type="AlphaFoldDB" id="A0A9J6QU55"/>
<evidence type="ECO:0000313" key="1">
    <source>
        <dbReference type="EMBL" id="MCU7379733.1"/>
    </source>
</evidence>
<comment type="caution">
    <text evidence="1">The sequence shown here is derived from an EMBL/GenBank/DDBJ whole genome shotgun (WGS) entry which is preliminary data.</text>
</comment>
<evidence type="ECO:0000313" key="2">
    <source>
        <dbReference type="Proteomes" id="UP001065549"/>
    </source>
</evidence>
<protein>
    <recommendedName>
        <fullName evidence="3">DUF5405 domain-containing protein</fullName>
    </recommendedName>
</protein>
<keyword evidence="2" id="KW-1185">Reference proteome</keyword>
<name>A0A9J6QU55_9FIRM</name>
<dbReference type="RefSeq" id="WP_269478634.1">
    <property type="nucleotide sequence ID" value="NZ_JAOSHN010000006.1"/>
</dbReference>
<reference evidence="1" key="1">
    <citation type="submission" date="2022-09" db="EMBL/GenBank/DDBJ databases">
        <title>Culturomic study of gut microbiota in children with autism spectrum disorder.</title>
        <authorList>
            <person name="Efimov B.A."/>
            <person name="Chaplin A.V."/>
            <person name="Sokolova S.R."/>
            <person name="Pikina A.P."/>
            <person name="Korzhanova M."/>
            <person name="Belova V."/>
            <person name="Korostin D."/>
        </authorList>
    </citation>
    <scope>NUCLEOTIDE SEQUENCE</scope>
    <source>
        <strain evidence="1">ASD5510</strain>
    </source>
</reference>